<evidence type="ECO:0000256" key="9">
    <source>
        <dbReference type="ARBA" id="ARBA00023004"/>
    </source>
</evidence>
<keyword evidence="9" id="KW-0408">Iron</keyword>
<evidence type="ECO:0000256" key="5">
    <source>
        <dbReference type="ARBA" id="ARBA00022485"/>
    </source>
</evidence>
<evidence type="ECO:0000256" key="3">
    <source>
        <dbReference type="ARBA" id="ARBA00012030"/>
    </source>
</evidence>
<dbReference type="GO" id="GO:0004844">
    <property type="term" value="F:uracil DNA N-glycosylase activity"/>
    <property type="evidence" value="ECO:0007669"/>
    <property type="project" value="UniProtKB-EC"/>
</dbReference>
<keyword evidence="7" id="KW-0227">DNA damage</keyword>
<dbReference type="NCBIfam" id="TIGR00758">
    <property type="entry name" value="UDG_fam4"/>
    <property type="match status" value="1"/>
</dbReference>
<comment type="similarity">
    <text evidence="2">Belongs to the uracil-DNA glycosylase (UDG) superfamily. Type 4 (UDGa) family.</text>
</comment>
<gene>
    <name evidence="14" type="ORF">DFR50_10599</name>
</gene>
<evidence type="ECO:0000256" key="6">
    <source>
        <dbReference type="ARBA" id="ARBA00022723"/>
    </source>
</evidence>
<evidence type="ECO:0000313" key="14">
    <source>
        <dbReference type="EMBL" id="RBP16456.1"/>
    </source>
</evidence>
<dbReference type="InterPro" id="IPR005122">
    <property type="entry name" value="Uracil-DNA_glycosylase-like"/>
</dbReference>
<sequence>MGPQDGRLTPEDAAEALLWWAEAGVGFTVGAAPRDCFALPAEAPRRAEPQRFRARPEESRAETPVARPPGLVGAPAALAAAEIAASARDLDDLRAALERFDGCALRKTATQLVFSDGVPGARVMLVGEGPGGDEDRIGRPFVGRAGQLLDRMLAAIGLDRSRVYIANVVPWRPPGNRTPTPEETQACLPFIKRQIELADPEILVCLGALSAQTLLGVKAGITRARGSWFAYQRQDGRTLRALAMLHPAYLLRSPSQKRAAWADMRALAAALDGAARPEP</sequence>
<evidence type="ECO:0000256" key="7">
    <source>
        <dbReference type="ARBA" id="ARBA00022763"/>
    </source>
</evidence>
<dbReference type="AlphaFoldDB" id="A0A366FQN3"/>
<dbReference type="InterPro" id="IPR036895">
    <property type="entry name" value="Uracil-DNA_glycosylase-like_sf"/>
</dbReference>
<dbReference type="Pfam" id="PF03167">
    <property type="entry name" value="UDG"/>
    <property type="match status" value="1"/>
</dbReference>
<dbReference type="EC" id="3.2.2.27" evidence="3"/>
<dbReference type="SMART" id="SM00987">
    <property type="entry name" value="UreE_C"/>
    <property type="match status" value="1"/>
</dbReference>
<dbReference type="CDD" id="cd10030">
    <property type="entry name" value="UDG-F4_TTUDGA_SPO1dp_like"/>
    <property type="match status" value="1"/>
</dbReference>
<name>A0A366FQN3_9HYPH</name>
<protein>
    <recommendedName>
        <fullName evidence="4">Type-4 uracil-DNA glycosylase</fullName>
        <ecNumber evidence="3">3.2.2.27</ecNumber>
    </recommendedName>
</protein>
<dbReference type="GO" id="GO:0006281">
    <property type="term" value="P:DNA repair"/>
    <property type="evidence" value="ECO:0007669"/>
    <property type="project" value="UniProtKB-KW"/>
</dbReference>
<comment type="catalytic activity">
    <reaction evidence="1">
        <text>Hydrolyzes single-stranded DNA or mismatched double-stranded DNA and polynucleotides, releasing free uracil.</text>
        <dbReference type="EC" id="3.2.2.27"/>
    </reaction>
</comment>
<keyword evidence="15" id="KW-1185">Reference proteome</keyword>
<dbReference type="GO" id="GO:0051539">
    <property type="term" value="F:4 iron, 4 sulfur cluster binding"/>
    <property type="evidence" value="ECO:0007669"/>
    <property type="project" value="UniProtKB-KW"/>
</dbReference>
<dbReference type="Proteomes" id="UP000253529">
    <property type="component" value="Unassembled WGS sequence"/>
</dbReference>
<evidence type="ECO:0000256" key="1">
    <source>
        <dbReference type="ARBA" id="ARBA00001400"/>
    </source>
</evidence>
<dbReference type="SMART" id="SM00986">
    <property type="entry name" value="UDG"/>
    <property type="match status" value="1"/>
</dbReference>
<comment type="caution">
    <text evidence="14">The sequence shown here is derived from an EMBL/GenBank/DDBJ whole genome shotgun (WGS) entry which is preliminary data.</text>
</comment>
<keyword evidence="10" id="KW-0411">Iron-sulfur</keyword>
<feature type="compositionally biased region" description="Basic and acidic residues" evidence="12">
    <location>
        <begin position="43"/>
        <end position="61"/>
    </location>
</feature>
<dbReference type="InterPro" id="IPR051536">
    <property type="entry name" value="UDG_Type-4/5"/>
</dbReference>
<dbReference type="Gene3D" id="3.40.470.10">
    <property type="entry name" value="Uracil-DNA glycosylase-like domain"/>
    <property type="match status" value="1"/>
</dbReference>
<dbReference type="InterPro" id="IPR005273">
    <property type="entry name" value="Ura-DNA_glyco_family4"/>
</dbReference>
<dbReference type="PANTHER" id="PTHR33693:SF1">
    <property type="entry name" value="TYPE-4 URACIL-DNA GLYCOSYLASE"/>
    <property type="match status" value="1"/>
</dbReference>
<keyword evidence="11" id="KW-0234">DNA repair</keyword>
<evidence type="ECO:0000259" key="13">
    <source>
        <dbReference type="SMART" id="SM00986"/>
    </source>
</evidence>
<keyword evidence="8" id="KW-0378">Hydrolase</keyword>
<evidence type="ECO:0000313" key="15">
    <source>
        <dbReference type="Proteomes" id="UP000253529"/>
    </source>
</evidence>
<evidence type="ECO:0000256" key="10">
    <source>
        <dbReference type="ARBA" id="ARBA00023014"/>
    </source>
</evidence>
<feature type="region of interest" description="Disordered" evidence="12">
    <location>
        <begin position="40"/>
        <end position="69"/>
    </location>
</feature>
<keyword evidence="6" id="KW-0479">Metal-binding</keyword>
<evidence type="ECO:0000256" key="2">
    <source>
        <dbReference type="ARBA" id="ARBA00006521"/>
    </source>
</evidence>
<evidence type="ECO:0000256" key="11">
    <source>
        <dbReference type="ARBA" id="ARBA00023204"/>
    </source>
</evidence>
<dbReference type="EMBL" id="QNRK01000005">
    <property type="protein sequence ID" value="RBP16456.1"/>
    <property type="molecule type" value="Genomic_DNA"/>
</dbReference>
<evidence type="ECO:0000256" key="4">
    <source>
        <dbReference type="ARBA" id="ARBA00019403"/>
    </source>
</evidence>
<keyword evidence="5" id="KW-0004">4Fe-4S</keyword>
<dbReference type="PANTHER" id="PTHR33693">
    <property type="entry name" value="TYPE-5 URACIL-DNA GLYCOSYLASE"/>
    <property type="match status" value="1"/>
</dbReference>
<accession>A0A366FQN3</accession>
<proteinExistence type="inferred from homology"/>
<organism evidence="14 15">
    <name type="scientific">Roseiarcus fermentans</name>
    <dbReference type="NCBI Taxonomy" id="1473586"/>
    <lineage>
        <taxon>Bacteria</taxon>
        <taxon>Pseudomonadati</taxon>
        <taxon>Pseudomonadota</taxon>
        <taxon>Alphaproteobacteria</taxon>
        <taxon>Hyphomicrobiales</taxon>
        <taxon>Roseiarcaceae</taxon>
        <taxon>Roseiarcus</taxon>
    </lineage>
</organism>
<dbReference type="SUPFAM" id="SSF52141">
    <property type="entry name" value="Uracil-DNA glycosylase-like"/>
    <property type="match status" value="1"/>
</dbReference>
<dbReference type="GO" id="GO:0046872">
    <property type="term" value="F:metal ion binding"/>
    <property type="evidence" value="ECO:0007669"/>
    <property type="project" value="UniProtKB-KW"/>
</dbReference>
<reference evidence="14 15" key="1">
    <citation type="submission" date="2018-06" db="EMBL/GenBank/DDBJ databases">
        <title>Genomic Encyclopedia of Type Strains, Phase IV (KMG-IV): sequencing the most valuable type-strain genomes for metagenomic binning, comparative biology and taxonomic classification.</title>
        <authorList>
            <person name="Goeker M."/>
        </authorList>
    </citation>
    <scope>NUCLEOTIDE SEQUENCE [LARGE SCALE GENOMIC DNA]</scope>
    <source>
        <strain evidence="14 15">DSM 24875</strain>
    </source>
</reference>
<dbReference type="RefSeq" id="WP_210208816.1">
    <property type="nucleotide sequence ID" value="NZ_QNRK01000005.1"/>
</dbReference>
<evidence type="ECO:0000256" key="8">
    <source>
        <dbReference type="ARBA" id="ARBA00022801"/>
    </source>
</evidence>
<evidence type="ECO:0000256" key="12">
    <source>
        <dbReference type="SAM" id="MobiDB-lite"/>
    </source>
</evidence>
<feature type="domain" description="Uracil-DNA glycosylase-like" evidence="13">
    <location>
        <begin position="114"/>
        <end position="265"/>
    </location>
</feature>